<accession>A0AAD9QB69</accession>
<dbReference type="SUPFAM" id="SSF48056">
    <property type="entry name" value="Di-copper centre-containing domain"/>
    <property type="match status" value="2"/>
</dbReference>
<reference evidence="5" key="1">
    <citation type="journal article" date="2023" name="G3 (Bethesda)">
        <title>Whole genome assembly and annotation of the endangered Caribbean coral Acropora cervicornis.</title>
        <authorList>
            <person name="Selwyn J.D."/>
            <person name="Vollmer S.V."/>
        </authorList>
    </citation>
    <scope>NUCLEOTIDE SEQUENCE</scope>
    <source>
        <strain evidence="5">K2</strain>
    </source>
</reference>
<reference evidence="5" key="2">
    <citation type="journal article" date="2023" name="Science">
        <title>Genomic signatures of disease resistance in endangered staghorn corals.</title>
        <authorList>
            <person name="Vollmer S.V."/>
            <person name="Selwyn J.D."/>
            <person name="Despard B.A."/>
            <person name="Roesel C.L."/>
        </authorList>
    </citation>
    <scope>NUCLEOTIDE SEQUENCE</scope>
    <source>
        <strain evidence="5">K2</strain>
    </source>
</reference>
<evidence type="ECO:0000256" key="2">
    <source>
        <dbReference type="ARBA" id="ARBA00023008"/>
    </source>
</evidence>
<dbReference type="InterPro" id="IPR050316">
    <property type="entry name" value="Tyrosinase/Hemocyanin"/>
</dbReference>
<proteinExistence type="predicted"/>
<name>A0AAD9QB69_ACRCE</name>
<dbReference type="PROSITE" id="PS00497">
    <property type="entry name" value="TYROSINASE_1"/>
    <property type="match status" value="2"/>
</dbReference>
<keyword evidence="3" id="KW-0732">Signal</keyword>
<evidence type="ECO:0000256" key="3">
    <source>
        <dbReference type="SAM" id="SignalP"/>
    </source>
</evidence>
<comment type="caution">
    <text evidence="5">The sequence shown here is derived from an EMBL/GenBank/DDBJ whole genome shotgun (WGS) entry which is preliminary data.</text>
</comment>
<dbReference type="PANTHER" id="PTHR11474">
    <property type="entry name" value="TYROSINASE FAMILY MEMBER"/>
    <property type="match status" value="1"/>
</dbReference>
<dbReference type="EMBL" id="JARQWQ010000046">
    <property type="protein sequence ID" value="KAK2558104.1"/>
    <property type="molecule type" value="Genomic_DNA"/>
</dbReference>
<dbReference type="InterPro" id="IPR002227">
    <property type="entry name" value="Tyrosinase_Cu-bd"/>
</dbReference>
<dbReference type="GO" id="GO:0016491">
    <property type="term" value="F:oxidoreductase activity"/>
    <property type="evidence" value="ECO:0007669"/>
    <property type="project" value="InterPro"/>
</dbReference>
<feature type="chain" id="PRO_5042234637" evidence="3">
    <location>
        <begin position="24"/>
        <end position="595"/>
    </location>
</feature>
<keyword evidence="1" id="KW-0479">Metal-binding</keyword>
<dbReference type="Gene3D" id="1.10.1280.10">
    <property type="entry name" value="Di-copper center containing domain from catechol oxidase"/>
    <property type="match status" value="2"/>
</dbReference>
<dbReference type="PRINTS" id="PR00092">
    <property type="entry name" value="TYROSINASE"/>
</dbReference>
<evidence type="ECO:0000256" key="1">
    <source>
        <dbReference type="ARBA" id="ARBA00022723"/>
    </source>
</evidence>
<feature type="domain" description="Tyrosinase copper-binding" evidence="4">
    <location>
        <begin position="417"/>
        <end position="435"/>
    </location>
</feature>
<evidence type="ECO:0000313" key="5">
    <source>
        <dbReference type="EMBL" id="KAK2558104.1"/>
    </source>
</evidence>
<organism evidence="5 6">
    <name type="scientific">Acropora cervicornis</name>
    <name type="common">Staghorn coral</name>
    <dbReference type="NCBI Taxonomy" id="6130"/>
    <lineage>
        <taxon>Eukaryota</taxon>
        <taxon>Metazoa</taxon>
        <taxon>Cnidaria</taxon>
        <taxon>Anthozoa</taxon>
        <taxon>Hexacorallia</taxon>
        <taxon>Scleractinia</taxon>
        <taxon>Astrocoeniina</taxon>
        <taxon>Acroporidae</taxon>
        <taxon>Acropora</taxon>
    </lineage>
</organism>
<dbReference type="AlphaFoldDB" id="A0AAD9QB69"/>
<evidence type="ECO:0000313" key="6">
    <source>
        <dbReference type="Proteomes" id="UP001249851"/>
    </source>
</evidence>
<evidence type="ECO:0000259" key="4">
    <source>
        <dbReference type="PROSITE" id="PS00497"/>
    </source>
</evidence>
<feature type="signal peptide" evidence="3">
    <location>
        <begin position="1"/>
        <end position="23"/>
    </location>
</feature>
<gene>
    <name evidence="5" type="ORF">P5673_019684</name>
</gene>
<dbReference type="InterPro" id="IPR008922">
    <property type="entry name" value="Di-copper_centre_dom_sf"/>
</dbReference>
<dbReference type="Pfam" id="PF00264">
    <property type="entry name" value="Tyrosinase"/>
    <property type="match status" value="2"/>
</dbReference>
<dbReference type="Proteomes" id="UP001249851">
    <property type="component" value="Unassembled WGS sequence"/>
</dbReference>
<sequence length="595" mass="69848">MKSTCRPVLLCVSVLWSFWLSDGGQERKGLREYGTRSSPAWCKEGSHVLNRCEEHCRCKNGKLVNCFRVRKEFTRMDTKERKRYINAYKTVSVDARFKLDYQRLVAAHINAPDKLLHTTPVIFFPWHRWFLVQFENLLRRIDCRVTLPYWDWSRVAHHWWRGSRYKDIWNPGQHGLGGDGNGWDECVEDGPFSKDKWNLLNVSGGGCLMRNFKYVALTGNTHHVRRTLSLPLKDFLQFEETVRSAYHGELHDLIRGTMWSSMTASNAPEMILHHSFLDKLWVKWQEKGQEYIKAYYPDLPSKKMPGTVLLCVSVLWSFWLSDGGQERKGLREYGTRSSPAWCKEGSLVLNRCEEHCRCKNGKLVNCFRVRKEFTRKDTKERKRYINAYKIVSVNARFKLDYQRLVAAHINAPDKLLHTTPVIFFPWHRWFLVQFENLLRRIDCRVTLPYWDWSRVAHHWWRGSRYKDIWNPGQHGLGGDGNGWDECVEDGPFSKDKWNLLNVSGGGCLMRNFKYVALTGNTHHVRRTLSLPLKDFLQFEETVRSAYHGELHDLIRASTTFTVNTTAVYKDCQRISVKEKSLSRTPFNSATTFPRH</sequence>
<keyword evidence="6" id="KW-1185">Reference proteome</keyword>
<dbReference type="PANTHER" id="PTHR11474:SF126">
    <property type="entry name" value="TYROSINASE-LIKE PROTEIN TYR-1-RELATED"/>
    <property type="match status" value="1"/>
</dbReference>
<feature type="domain" description="Tyrosinase copper-binding" evidence="4">
    <location>
        <begin position="117"/>
        <end position="135"/>
    </location>
</feature>
<protein>
    <submittedName>
        <fullName evidence="5">Tyrosinase</fullName>
    </submittedName>
</protein>
<keyword evidence="2" id="KW-0186">Copper</keyword>
<dbReference type="GO" id="GO:0046872">
    <property type="term" value="F:metal ion binding"/>
    <property type="evidence" value="ECO:0007669"/>
    <property type="project" value="UniProtKB-KW"/>
</dbReference>